<comment type="subcellular location">
    <subcellularLocation>
        <location evidence="1">Nucleus</location>
        <location evidence="1">Nucleolus</location>
    </subcellularLocation>
    <subcellularLocation>
        <location evidence="2">Nucleus</location>
        <location evidence="2">Nucleoplasm</location>
    </subcellularLocation>
</comment>
<feature type="compositionally biased region" description="Basic and acidic residues" evidence="7">
    <location>
        <begin position="199"/>
        <end position="219"/>
    </location>
</feature>
<dbReference type="CDD" id="cd08030">
    <property type="entry name" value="LA_like_plant"/>
    <property type="match status" value="1"/>
</dbReference>
<dbReference type="FunFam" id="1.10.10.10:FF:000795">
    <property type="entry name" value="La protein 2"/>
    <property type="match status" value="1"/>
</dbReference>
<dbReference type="GO" id="GO:0005654">
    <property type="term" value="C:nucleoplasm"/>
    <property type="evidence" value="ECO:0007669"/>
    <property type="project" value="UniProtKB-SubCell"/>
</dbReference>
<feature type="domain" description="HTH La-type RNA-binding" evidence="9">
    <location>
        <begin position="4"/>
        <end position="107"/>
    </location>
</feature>
<dbReference type="InterPro" id="IPR036388">
    <property type="entry name" value="WH-like_DNA-bd_sf"/>
</dbReference>
<dbReference type="PRINTS" id="PR00302">
    <property type="entry name" value="LUPUSLA"/>
</dbReference>
<dbReference type="InterPro" id="IPR006630">
    <property type="entry name" value="La_HTH"/>
</dbReference>
<dbReference type="Gene3D" id="3.30.70.330">
    <property type="match status" value="2"/>
</dbReference>
<gene>
    <name evidence="11" type="ORF">DCAR_0103213</name>
</gene>
<dbReference type="Pfam" id="PF05383">
    <property type="entry name" value="La"/>
    <property type="match status" value="1"/>
</dbReference>
<dbReference type="InterPro" id="IPR045180">
    <property type="entry name" value="La_dom_prot"/>
</dbReference>
<dbReference type="SUPFAM" id="SSF46785">
    <property type="entry name" value="Winged helix' DNA-binding domain"/>
    <property type="match status" value="1"/>
</dbReference>
<dbReference type="PROSITE" id="PS51939">
    <property type="entry name" value="XRRM"/>
    <property type="match status" value="1"/>
</dbReference>
<dbReference type="InterPro" id="IPR014886">
    <property type="entry name" value="La_xRRM"/>
</dbReference>
<feature type="compositionally biased region" description="Basic and acidic residues" evidence="7">
    <location>
        <begin position="265"/>
        <end position="286"/>
    </location>
</feature>
<dbReference type="GO" id="GO:0005730">
    <property type="term" value="C:nucleolus"/>
    <property type="evidence" value="ECO:0007669"/>
    <property type="project" value="UniProtKB-SubCell"/>
</dbReference>
<dbReference type="GO" id="GO:1990904">
    <property type="term" value="C:ribonucleoprotein complex"/>
    <property type="evidence" value="ECO:0007669"/>
    <property type="project" value="UniProtKB-UniRule"/>
</dbReference>
<reference evidence="11" key="1">
    <citation type="journal article" date="2016" name="Nat. Genet.">
        <title>A high-quality carrot genome assembly provides new insights into carotenoid accumulation and asterid genome evolution.</title>
        <authorList>
            <person name="Iorizzo M."/>
            <person name="Ellison S."/>
            <person name="Senalik D."/>
            <person name="Zeng P."/>
            <person name="Satapoomin P."/>
            <person name="Huang J."/>
            <person name="Bowman M."/>
            <person name="Iovene M."/>
            <person name="Sanseverino W."/>
            <person name="Cavagnaro P."/>
            <person name="Yildiz M."/>
            <person name="Macko-Podgorni A."/>
            <person name="Moranska E."/>
            <person name="Grzebelus E."/>
            <person name="Grzebelus D."/>
            <person name="Ashrafi H."/>
            <person name="Zheng Z."/>
            <person name="Cheng S."/>
            <person name="Spooner D."/>
            <person name="Van Deynze A."/>
            <person name="Simon P."/>
        </authorList>
    </citation>
    <scope>NUCLEOTIDE SEQUENCE</scope>
    <source>
        <tissue evidence="11">Leaf</tissue>
    </source>
</reference>
<dbReference type="PANTHER" id="PTHR22792:SF140">
    <property type="entry name" value="ACHILLES, ISOFORM A"/>
    <property type="match status" value="1"/>
</dbReference>
<protein>
    <recommendedName>
        <fullName evidence="13">La protein 1</fullName>
    </recommendedName>
</protein>
<feature type="domain" description="RRM" evidence="8">
    <location>
        <begin position="116"/>
        <end position="206"/>
    </location>
</feature>
<sequence length="471" mass="52418">MATAALDSETSAKVIRQVEFYFSDSNLPRDGFLSKTVSESQDGFVSLALICSFSRMRSHLGLGDVKEEDVSEDTVKAVAETLRSSSFLKISEDGKRVGRTIELPKPEEIIEQLDAKTIAASPLEYNVKREDVESYFSQLAKVNSVRLPRHVSDSRQLCGTALVEFSTEEEATDILKQSLVYAGAKLELIPKKEFDMEREKLEEAESSRPKNDLNRKKNPNEGNYPKGLIVAFTLKSKLSGDSAVNGGPSEPASESDLSKVNAEQDSFKAEPEQTDEKSKDVKVKEESTEENVLTKSEDICEEPPLEVDQTEHGKESIEIPIQKEEAKAGAEGNSAATIYKDNKDVVLREDLKKVFQKFGFVKFIDFTMGAESGYIRFEEAEAAQKARAAAVLSEEGGLMVKNYIATLDPVTGEAEKTYWDLLRGNQEKYKDRMDNRGRGGKSNRGGRQSYGKHSRTRDSDYSNRPNKAQKV</sequence>
<evidence type="ECO:0000256" key="7">
    <source>
        <dbReference type="SAM" id="MobiDB-lite"/>
    </source>
</evidence>
<dbReference type="InterPro" id="IPR000504">
    <property type="entry name" value="RRM_dom"/>
</dbReference>
<feature type="region of interest" description="Disordered" evidence="7">
    <location>
        <begin position="241"/>
        <end position="296"/>
    </location>
</feature>
<evidence type="ECO:0000256" key="2">
    <source>
        <dbReference type="ARBA" id="ARBA00004642"/>
    </source>
</evidence>
<dbReference type="GO" id="GO:0006396">
    <property type="term" value="P:RNA processing"/>
    <property type="evidence" value="ECO:0007669"/>
    <property type="project" value="InterPro"/>
</dbReference>
<evidence type="ECO:0000256" key="5">
    <source>
        <dbReference type="ARBA" id="ARBA00057261"/>
    </source>
</evidence>
<dbReference type="SMART" id="SM00715">
    <property type="entry name" value="LA"/>
    <property type="match status" value="1"/>
</dbReference>
<dbReference type="SUPFAM" id="SSF54928">
    <property type="entry name" value="RNA-binding domain, RBD"/>
    <property type="match status" value="2"/>
</dbReference>
<evidence type="ECO:0000256" key="4">
    <source>
        <dbReference type="ARBA" id="ARBA00023242"/>
    </source>
</evidence>
<keyword evidence="4" id="KW-0539">Nucleus</keyword>
<dbReference type="Gene3D" id="1.10.10.10">
    <property type="entry name" value="Winged helix-like DNA-binding domain superfamily/Winged helix DNA-binding domain"/>
    <property type="match status" value="1"/>
</dbReference>
<evidence type="ECO:0000259" key="10">
    <source>
        <dbReference type="PROSITE" id="PS51939"/>
    </source>
</evidence>
<dbReference type="GO" id="GO:0003729">
    <property type="term" value="F:mRNA binding"/>
    <property type="evidence" value="ECO:0007669"/>
    <property type="project" value="TreeGrafter"/>
</dbReference>
<evidence type="ECO:0000256" key="6">
    <source>
        <dbReference type="PROSITE-ProRule" id="PRU00332"/>
    </source>
</evidence>
<dbReference type="CDD" id="cd12291">
    <property type="entry name" value="RRM1_La"/>
    <property type="match status" value="1"/>
</dbReference>
<dbReference type="InterPro" id="IPR002344">
    <property type="entry name" value="Lupus_La"/>
</dbReference>
<feature type="region of interest" description="Disordered" evidence="7">
    <location>
        <begin position="429"/>
        <end position="471"/>
    </location>
</feature>
<organism evidence="11 12">
    <name type="scientific">Daucus carota subsp. sativus</name>
    <name type="common">Carrot</name>
    <dbReference type="NCBI Taxonomy" id="79200"/>
    <lineage>
        <taxon>Eukaryota</taxon>
        <taxon>Viridiplantae</taxon>
        <taxon>Streptophyta</taxon>
        <taxon>Embryophyta</taxon>
        <taxon>Tracheophyta</taxon>
        <taxon>Spermatophyta</taxon>
        <taxon>Magnoliopsida</taxon>
        <taxon>eudicotyledons</taxon>
        <taxon>Gunneridae</taxon>
        <taxon>Pentapetalae</taxon>
        <taxon>asterids</taxon>
        <taxon>campanulids</taxon>
        <taxon>Apiales</taxon>
        <taxon>Apiaceae</taxon>
        <taxon>Apioideae</taxon>
        <taxon>Scandiceae</taxon>
        <taxon>Daucinae</taxon>
        <taxon>Daucus</taxon>
        <taxon>Daucus sect. Daucus</taxon>
    </lineage>
</organism>
<evidence type="ECO:0000256" key="3">
    <source>
        <dbReference type="ARBA" id="ARBA00022884"/>
    </source>
</evidence>
<dbReference type="Proteomes" id="UP000077755">
    <property type="component" value="Chromosome 1"/>
</dbReference>
<dbReference type="PANTHER" id="PTHR22792">
    <property type="entry name" value="LUPUS LA PROTEIN-RELATED"/>
    <property type="match status" value="1"/>
</dbReference>
<feature type="compositionally biased region" description="Polar residues" evidence="7">
    <location>
        <begin position="462"/>
        <end position="471"/>
    </location>
</feature>
<dbReference type="EMBL" id="CP093343">
    <property type="protein sequence ID" value="WOG84033.1"/>
    <property type="molecule type" value="Genomic_DNA"/>
</dbReference>
<feature type="domain" description="XRRM" evidence="10">
    <location>
        <begin position="328"/>
        <end position="455"/>
    </location>
</feature>
<dbReference type="InterPro" id="IPR036390">
    <property type="entry name" value="WH_DNA-bd_sf"/>
</dbReference>
<evidence type="ECO:0000313" key="11">
    <source>
        <dbReference type="EMBL" id="WOG84033.1"/>
    </source>
</evidence>
<comment type="function">
    <text evidence="5">Binds to the 3' poly(U) terminus of nascent RNA polymerase III transcripts, protecting them from exonuclease digestion and facilitating their folding and maturation.</text>
</comment>
<reference evidence="11" key="2">
    <citation type="submission" date="2022-03" db="EMBL/GenBank/DDBJ databases">
        <title>Draft title - Genomic analysis of global carrot germplasm unveils the trajectory of domestication and the origin of high carotenoid orange carrot.</title>
        <authorList>
            <person name="Iorizzo M."/>
            <person name="Ellison S."/>
            <person name="Senalik D."/>
            <person name="Macko-Podgorni A."/>
            <person name="Grzebelus D."/>
            <person name="Bostan H."/>
            <person name="Rolling W."/>
            <person name="Curaba J."/>
            <person name="Simon P."/>
        </authorList>
    </citation>
    <scope>NUCLEOTIDE SEQUENCE</scope>
    <source>
        <tissue evidence="11">Leaf</tissue>
    </source>
</reference>
<evidence type="ECO:0008006" key="13">
    <source>
        <dbReference type="Google" id="ProtNLM"/>
    </source>
</evidence>
<evidence type="ECO:0000313" key="12">
    <source>
        <dbReference type="Proteomes" id="UP000077755"/>
    </source>
</evidence>
<name>A0AAF0W971_DAUCS</name>
<dbReference type="AlphaFoldDB" id="A0AAF0W971"/>
<dbReference type="Pfam" id="PF08777">
    <property type="entry name" value="RRM_3"/>
    <property type="match status" value="1"/>
</dbReference>
<proteinExistence type="predicted"/>
<dbReference type="KEGG" id="dcr:108197311"/>
<dbReference type="PROSITE" id="PS50961">
    <property type="entry name" value="HTH_LA"/>
    <property type="match status" value="1"/>
</dbReference>
<dbReference type="InterPro" id="IPR035979">
    <property type="entry name" value="RBD_domain_sf"/>
</dbReference>
<dbReference type="PROSITE" id="PS50102">
    <property type="entry name" value="RRM"/>
    <property type="match status" value="1"/>
</dbReference>
<dbReference type="SMART" id="SM00360">
    <property type="entry name" value="RRM"/>
    <property type="match status" value="2"/>
</dbReference>
<accession>A0AAF0W971</accession>
<keyword evidence="3 6" id="KW-0694">RNA-binding</keyword>
<feature type="region of interest" description="Disordered" evidence="7">
    <location>
        <begin position="199"/>
        <end position="225"/>
    </location>
</feature>
<keyword evidence="12" id="KW-1185">Reference proteome</keyword>
<evidence type="ECO:0000259" key="8">
    <source>
        <dbReference type="PROSITE" id="PS50102"/>
    </source>
</evidence>
<dbReference type="Pfam" id="PF00076">
    <property type="entry name" value="RRM_1"/>
    <property type="match status" value="1"/>
</dbReference>
<dbReference type="InterPro" id="IPR012677">
    <property type="entry name" value="Nucleotide-bd_a/b_plait_sf"/>
</dbReference>
<evidence type="ECO:0000256" key="1">
    <source>
        <dbReference type="ARBA" id="ARBA00004604"/>
    </source>
</evidence>
<evidence type="ECO:0000259" key="9">
    <source>
        <dbReference type="PROSITE" id="PS50961"/>
    </source>
</evidence>